<feature type="domain" description="HTH araC/xylS-type" evidence="4">
    <location>
        <begin position="40"/>
        <end position="138"/>
    </location>
</feature>
<dbReference type="InterPro" id="IPR018060">
    <property type="entry name" value="HTH_AraC"/>
</dbReference>
<dbReference type="PANTHER" id="PTHR43280:SF2">
    <property type="entry name" value="HTH-TYPE TRANSCRIPTIONAL REGULATOR EXSA"/>
    <property type="match status" value="1"/>
</dbReference>
<dbReference type="SMART" id="SM00342">
    <property type="entry name" value="HTH_ARAC"/>
    <property type="match status" value="1"/>
</dbReference>
<dbReference type="Proteomes" id="UP000184301">
    <property type="component" value="Unassembled WGS sequence"/>
</dbReference>
<dbReference type="EMBL" id="FQZY01000005">
    <property type="protein sequence ID" value="SHJ24992.1"/>
    <property type="molecule type" value="Genomic_DNA"/>
</dbReference>
<dbReference type="PRINTS" id="PR00032">
    <property type="entry name" value="HTHARAC"/>
</dbReference>
<dbReference type="PANTHER" id="PTHR43280">
    <property type="entry name" value="ARAC-FAMILY TRANSCRIPTIONAL REGULATOR"/>
    <property type="match status" value="1"/>
</dbReference>
<evidence type="ECO:0000256" key="2">
    <source>
        <dbReference type="ARBA" id="ARBA00023125"/>
    </source>
</evidence>
<keyword evidence="2" id="KW-0238">DNA-binding</keyword>
<dbReference type="SUPFAM" id="SSF46689">
    <property type="entry name" value="Homeodomain-like"/>
    <property type="match status" value="1"/>
</dbReference>
<protein>
    <submittedName>
        <fullName evidence="5">Helix-turn-helix domain-containing protein</fullName>
    </submittedName>
</protein>
<reference evidence="5 6" key="1">
    <citation type="submission" date="2016-11" db="EMBL/GenBank/DDBJ databases">
        <authorList>
            <person name="Jaros S."/>
            <person name="Januszkiewicz K."/>
            <person name="Wedrychowicz H."/>
        </authorList>
    </citation>
    <scope>NUCLEOTIDE SEQUENCE [LARGE SCALE GENOMIC DNA]</scope>
    <source>
        <strain evidence="5 6">DSM 15480</strain>
    </source>
</reference>
<dbReference type="Gene3D" id="1.10.10.60">
    <property type="entry name" value="Homeodomain-like"/>
    <property type="match status" value="1"/>
</dbReference>
<accession>A0A1M6HS20</accession>
<dbReference type="GO" id="GO:0003700">
    <property type="term" value="F:DNA-binding transcription factor activity"/>
    <property type="evidence" value="ECO:0007669"/>
    <property type="project" value="InterPro"/>
</dbReference>
<name>A0A1M6HS20_9FIRM</name>
<evidence type="ECO:0000256" key="1">
    <source>
        <dbReference type="ARBA" id="ARBA00023015"/>
    </source>
</evidence>
<proteinExistence type="predicted"/>
<dbReference type="AlphaFoldDB" id="A0A1M6HS20"/>
<evidence type="ECO:0000259" key="4">
    <source>
        <dbReference type="PROSITE" id="PS01124"/>
    </source>
</evidence>
<dbReference type="PROSITE" id="PS01124">
    <property type="entry name" value="HTH_ARAC_FAMILY_2"/>
    <property type="match status" value="1"/>
</dbReference>
<dbReference type="InterPro" id="IPR009057">
    <property type="entry name" value="Homeodomain-like_sf"/>
</dbReference>
<evidence type="ECO:0000313" key="5">
    <source>
        <dbReference type="EMBL" id="SHJ24992.1"/>
    </source>
</evidence>
<keyword evidence="6" id="KW-1185">Reference proteome</keyword>
<keyword evidence="3" id="KW-0804">Transcription</keyword>
<dbReference type="Pfam" id="PF12833">
    <property type="entry name" value="HTH_18"/>
    <property type="match status" value="1"/>
</dbReference>
<keyword evidence="1" id="KW-0805">Transcription regulation</keyword>
<evidence type="ECO:0000256" key="3">
    <source>
        <dbReference type="ARBA" id="ARBA00023163"/>
    </source>
</evidence>
<dbReference type="InterPro" id="IPR020449">
    <property type="entry name" value="Tscrpt_reg_AraC-type_HTH"/>
</dbReference>
<dbReference type="STRING" id="1121950.SAMN02745243_00120"/>
<dbReference type="GO" id="GO:0043565">
    <property type="term" value="F:sequence-specific DNA binding"/>
    <property type="evidence" value="ECO:0007669"/>
    <property type="project" value="InterPro"/>
</dbReference>
<organism evidence="5 6">
    <name type="scientific">Hespellia stercorisuis DSM 15480</name>
    <dbReference type="NCBI Taxonomy" id="1121950"/>
    <lineage>
        <taxon>Bacteria</taxon>
        <taxon>Bacillati</taxon>
        <taxon>Bacillota</taxon>
        <taxon>Clostridia</taxon>
        <taxon>Lachnospirales</taxon>
        <taxon>Lachnospiraceae</taxon>
        <taxon>Hespellia</taxon>
    </lineage>
</organism>
<gene>
    <name evidence="5" type="ORF">SAMN02745243_00120</name>
</gene>
<evidence type="ECO:0000313" key="6">
    <source>
        <dbReference type="Proteomes" id="UP000184301"/>
    </source>
</evidence>
<sequence>MIRIYLEELLIHMIRGQFLSQPSSQPVKSVKQKNDNEAYQRITTYLEEHIREHLTIEIICRENMISRSQIQKLFRERNDCGIIDYFSRLKIELAKQIIRQNHHNFTQIAEFLGYNSIHYFSRQFKKITGMTPSEYSSSIKIFTD</sequence>